<proteinExistence type="predicted"/>
<evidence type="ECO:0000313" key="3">
    <source>
        <dbReference type="EMBL" id="NJR80117.1"/>
    </source>
</evidence>
<dbReference type="RefSeq" id="WP_168135674.1">
    <property type="nucleotide sequence ID" value="NZ_JAAVJH010000013.1"/>
</dbReference>
<feature type="chain" id="PRO_5047347169" description="Lipoprotein" evidence="2">
    <location>
        <begin position="21"/>
        <end position="691"/>
    </location>
</feature>
<sequence>MRRFARALLATAMIAAPALAAPDLSYRLTEGQNVNALVREGDVAAHLLLRNGTDPRILVAFPAGNSGVAVWFASLATPATWRLEGAPRPAAVLAPDAARLNGIEATATIAAPRLAVRQAVLSSVRYLRDYQSVSRFPKEVATDPVIAGDTITWHRRRLDGAPGYLLRLRVLEGRIDRGAIVAAPGGRIRLAITAATGEAPLHGLTERELLNARAAADPAARQALGFLSYREKFLAGSWRFDTYFGRDTLMSVRLLMPVLRPAAVEAGLASVLARLDGDGEVAHEEGIGEFAVLDNRQNGRSGDGATLDYGMVDDDYMLAPVAAAYLLDHAEAAGARRFLDRAMASEARPGTRETAGAALVRNLRFVVASARAFAAAPRAANLIALHDGRLTGQWRDSEEGLGRGKYAYDVNAVLVPAALDAGARLLAAGLLDPYLGAQDRAALGEAARMAATWREHAPDLFRVSTPAAEAAPAIRRYAQTLGVPAAPALAALGREPLTYHAIALDPRGRPVPIVNSDEGFALLFADPAPAALETYVRALVRPFPAGLMTDIGLLVANPALADRTVQARFTPAAYHGAVVWSWQQALFAAGLERQLARADLPASTRAVLTDAQAKLWRAIRATRATQSSELWSWAFRDGRYVVVPFGAGKQDVDESNAAQLWSTVYLAVQPPRATSPTGTPSRSAAPRRGRR</sequence>
<feature type="region of interest" description="Disordered" evidence="1">
    <location>
        <begin position="671"/>
        <end position="691"/>
    </location>
</feature>
<keyword evidence="2" id="KW-0732">Signal</keyword>
<organism evidence="3 4">
    <name type="scientific">Sphingomonas corticis</name>
    <dbReference type="NCBI Taxonomy" id="2722791"/>
    <lineage>
        <taxon>Bacteria</taxon>
        <taxon>Pseudomonadati</taxon>
        <taxon>Pseudomonadota</taxon>
        <taxon>Alphaproteobacteria</taxon>
        <taxon>Sphingomonadales</taxon>
        <taxon>Sphingomonadaceae</taxon>
        <taxon>Sphingomonas</taxon>
    </lineage>
</organism>
<comment type="caution">
    <text evidence="3">The sequence shown here is derived from an EMBL/GenBank/DDBJ whole genome shotgun (WGS) entry which is preliminary data.</text>
</comment>
<keyword evidence="4" id="KW-1185">Reference proteome</keyword>
<dbReference type="InterPro" id="IPR008928">
    <property type="entry name" value="6-hairpin_glycosidase_sf"/>
</dbReference>
<evidence type="ECO:0000313" key="4">
    <source>
        <dbReference type="Proteomes" id="UP000732399"/>
    </source>
</evidence>
<name>A0ABX1CW16_9SPHN</name>
<gene>
    <name evidence="3" type="ORF">HBH26_16165</name>
</gene>
<evidence type="ECO:0008006" key="5">
    <source>
        <dbReference type="Google" id="ProtNLM"/>
    </source>
</evidence>
<dbReference type="Proteomes" id="UP000732399">
    <property type="component" value="Unassembled WGS sequence"/>
</dbReference>
<evidence type="ECO:0000256" key="1">
    <source>
        <dbReference type="SAM" id="MobiDB-lite"/>
    </source>
</evidence>
<dbReference type="SUPFAM" id="SSF48208">
    <property type="entry name" value="Six-hairpin glycosidases"/>
    <property type="match status" value="1"/>
</dbReference>
<dbReference type="EMBL" id="JAAVJH010000013">
    <property type="protein sequence ID" value="NJR80117.1"/>
    <property type="molecule type" value="Genomic_DNA"/>
</dbReference>
<accession>A0ABX1CW16</accession>
<evidence type="ECO:0000256" key="2">
    <source>
        <dbReference type="SAM" id="SignalP"/>
    </source>
</evidence>
<reference evidence="3 4" key="1">
    <citation type="submission" date="2020-03" db="EMBL/GenBank/DDBJ databases">
        <authorList>
            <person name="Wang L."/>
            <person name="He N."/>
            <person name="Li Y."/>
            <person name="Fang Y."/>
            <person name="Zhang F."/>
        </authorList>
    </citation>
    <scope>NUCLEOTIDE SEQUENCE [LARGE SCALE GENOMIC DNA]</scope>
    <source>
        <strain evidence="3 4">36D10-4-7</strain>
    </source>
</reference>
<protein>
    <recommendedName>
        <fullName evidence="5">Lipoprotein</fullName>
    </recommendedName>
</protein>
<feature type="signal peptide" evidence="2">
    <location>
        <begin position="1"/>
        <end position="20"/>
    </location>
</feature>